<keyword evidence="2" id="KW-1185">Reference proteome</keyword>
<dbReference type="Proteomes" id="UP000054560">
    <property type="component" value="Unassembled WGS sequence"/>
</dbReference>
<proteinExistence type="predicted"/>
<dbReference type="GeneID" id="25913431"/>
<accession>A0A0L0FDH1</accession>
<gene>
    <name evidence="1" type="ORF">SARC_12927</name>
</gene>
<dbReference type="AlphaFoldDB" id="A0A0L0FDH1"/>
<evidence type="ECO:0000313" key="2">
    <source>
        <dbReference type="Proteomes" id="UP000054560"/>
    </source>
</evidence>
<reference evidence="1 2" key="1">
    <citation type="submission" date="2011-02" db="EMBL/GenBank/DDBJ databases">
        <title>The Genome Sequence of Sphaeroforma arctica JP610.</title>
        <authorList>
            <consortium name="The Broad Institute Genome Sequencing Platform"/>
            <person name="Russ C."/>
            <person name="Cuomo C."/>
            <person name="Young S.K."/>
            <person name="Zeng Q."/>
            <person name="Gargeya S."/>
            <person name="Alvarado L."/>
            <person name="Berlin A."/>
            <person name="Chapman S.B."/>
            <person name="Chen Z."/>
            <person name="Freedman E."/>
            <person name="Gellesch M."/>
            <person name="Goldberg J."/>
            <person name="Griggs A."/>
            <person name="Gujja S."/>
            <person name="Heilman E."/>
            <person name="Heiman D."/>
            <person name="Howarth C."/>
            <person name="Mehta T."/>
            <person name="Neiman D."/>
            <person name="Pearson M."/>
            <person name="Roberts A."/>
            <person name="Saif S."/>
            <person name="Shea T."/>
            <person name="Shenoy N."/>
            <person name="Sisk P."/>
            <person name="Stolte C."/>
            <person name="Sykes S."/>
            <person name="White J."/>
            <person name="Yandava C."/>
            <person name="Burger G."/>
            <person name="Gray M.W."/>
            <person name="Holland P.W.H."/>
            <person name="King N."/>
            <person name="Lang F.B.F."/>
            <person name="Roger A.J."/>
            <person name="Ruiz-Trillo I."/>
            <person name="Haas B."/>
            <person name="Nusbaum C."/>
            <person name="Birren B."/>
        </authorList>
    </citation>
    <scope>NUCLEOTIDE SEQUENCE [LARGE SCALE GENOMIC DNA]</scope>
    <source>
        <strain evidence="1 2">JP610</strain>
    </source>
</reference>
<protein>
    <submittedName>
        <fullName evidence="1">Uncharacterized protein</fullName>
    </submittedName>
</protein>
<evidence type="ECO:0000313" key="1">
    <source>
        <dbReference type="EMBL" id="KNC74531.1"/>
    </source>
</evidence>
<dbReference type="RefSeq" id="XP_014148433.1">
    <property type="nucleotide sequence ID" value="XM_014292958.1"/>
</dbReference>
<dbReference type="EMBL" id="KQ244318">
    <property type="protein sequence ID" value="KNC74531.1"/>
    <property type="molecule type" value="Genomic_DNA"/>
</dbReference>
<organism evidence="1 2">
    <name type="scientific">Sphaeroforma arctica JP610</name>
    <dbReference type="NCBI Taxonomy" id="667725"/>
    <lineage>
        <taxon>Eukaryota</taxon>
        <taxon>Ichthyosporea</taxon>
        <taxon>Ichthyophonida</taxon>
        <taxon>Sphaeroforma</taxon>
    </lineage>
</organism>
<name>A0A0L0FDH1_9EUKA</name>
<feature type="non-terminal residue" evidence="1">
    <location>
        <position position="87"/>
    </location>
</feature>
<sequence>MEVSYDDVMSPFQQNKSMHEIGYQAMTDSVRTQLVARGTKYEQLATGQRYIACKQGRHKVGIKLRGDGRAMLDTTKGFNSKHNSSTG</sequence>